<proteinExistence type="predicted"/>
<dbReference type="Proteomes" id="UP000004994">
    <property type="component" value="Chromosome 7"/>
</dbReference>
<reference evidence="2" key="1">
    <citation type="journal article" date="2012" name="Nature">
        <title>The tomato genome sequence provides insights into fleshy fruit evolution.</title>
        <authorList>
            <consortium name="Tomato Genome Consortium"/>
        </authorList>
    </citation>
    <scope>NUCLEOTIDE SEQUENCE [LARGE SCALE GENOMIC DNA]</scope>
    <source>
        <strain evidence="2">cv. Heinz 1706</strain>
    </source>
</reference>
<keyword evidence="3" id="KW-1185">Reference proteome</keyword>
<dbReference type="Gramene" id="Solyc07g014605.1.1">
    <property type="protein sequence ID" value="Solyc07g014605.1.1"/>
    <property type="gene ID" value="Solyc07g014605.1"/>
</dbReference>
<dbReference type="EnsemblPlants" id="Solyc07g014605.1.1">
    <property type="protein sequence ID" value="Solyc07g014605.1.1"/>
    <property type="gene ID" value="Solyc07g014605.1"/>
</dbReference>
<name>A0A3Q7H500_SOLLC</name>
<evidence type="ECO:0000313" key="3">
    <source>
        <dbReference type="Proteomes" id="UP000004994"/>
    </source>
</evidence>
<protein>
    <submittedName>
        <fullName evidence="2">Uncharacterized protein</fullName>
    </submittedName>
</protein>
<sequence length="79" mass="8839">MEVNIQQFHRTMLQSSSVNISISSSLRGRKQPPTPFYHNGLSRVTPESTKRTVNTEIANTKLQLICSGNENLILVTPEV</sequence>
<accession>A0A3Q7H500</accession>
<evidence type="ECO:0000256" key="1">
    <source>
        <dbReference type="SAM" id="MobiDB-lite"/>
    </source>
</evidence>
<reference evidence="2" key="2">
    <citation type="submission" date="2019-01" db="UniProtKB">
        <authorList>
            <consortium name="EnsemblPlants"/>
        </authorList>
    </citation>
    <scope>IDENTIFICATION</scope>
    <source>
        <strain evidence="2">cv. Heinz 1706</strain>
    </source>
</reference>
<dbReference type="AlphaFoldDB" id="A0A3Q7H500"/>
<organism evidence="2">
    <name type="scientific">Solanum lycopersicum</name>
    <name type="common">Tomato</name>
    <name type="synonym">Lycopersicon esculentum</name>
    <dbReference type="NCBI Taxonomy" id="4081"/>
    <lineage>
        <taxon>Eukaryota</taxon>
        <taxon>Viridiplantae</taxon>
        <taxon>Streptophyta</taxon>
        <taxon>Embryophyta</taxon>
        <taxon>Tracheophyta</taxon>
        <taxon>Spermatophyta</taxon>
        <taxon>Magnoliopsida</taxon>
        <taxon>eudicotyledons</taxon>
        <taxon>Gunneridae</taxon>
        <taxon>Pentapetalae</taxon>
        <taxon>asterids</taxon>
        <taxon>lamiids</taxon>
        <taxon>Solanales</taxon>
        <taxon>Solanaceae</taxon>
        <taxon>Solanoideae</taxon>
        <taxon>Solaneae</taxon>
        <taxon>Solanum</taxon>
        <taxon>Solanum subgen. Lycopersicon</taxon>
    </lineage>
</organism>
<feature type="region of interest" description="Disordered" evidence="1">
    <location>
        <begin position="24"/>
        <end position="48"/>
    </location>
</feature>
<evidence type="ECO:0000313" key="2">
    <source>
        <dbReference type="EnsemblPlants" id="Solyc07g014605.1.1"/>
    </source>
</evidence>
<dbReference type="InParanoid" id="A0A3Q7H500"/>